<gene>
    <name evidence="9 13" type="primary">argS</name>
    <name evidence="13" type="ORF">O3P16_03800</name>
</gene>
<dbReference type="Gene3D" id="3.40.50.620">
    <property type="entry name" value="HUPs"/>
    <property type="match status" value="1"/>
</dbReference>
<dbReference type="PRINTS" id="PR01038">
    <property type="entry name" value="TRNASYNTHARG"/>
</dbReference>
<evidence type="ECO:0000256" key="4">
    <source>
        <dbReference type="ARBA" id="ARBA00022741"/>
    </source>
</evidence>
<feature type="domain" description="DALR anticodon binding" evidence="11">
    <location>
        <begin position="515"/>
        <end position="630"/>
    </location>
</feature>
<dbReference type="Pfam" id="PF05746">
    <property type="entry name" value="DALR_1"/>
    <property type="match status" value="1"/>
</dbReference>
<accession>A0ABT4UHV8</accession>
<evidence type="ECO:0000256" key="2">
    <source>
        <dbReference type="ARBA" id="ARBA00022490"/>
    </source>
</evidence>
<keyword evidence="14" id="KW-1185">Reference proteome</keyword>
<evidence type="ECO:0000313" key="14">
    <source>
        <dbReference type="Proteomes" id="UP001210231"/>
    </source>
</evidence>
<dbReference type="EC" id="6.1.1.19" evidence="9"/>
<keyword evidence="7 9" id="KW-0030">Aminoacyl-tRNA synthetase</keyword>
<dbReference type="PANTHER" id="PTHR11956:SF5">
    <property type="entry name" value="ARGININE--TRNA LIGASE, CYTOPLASMIC"/>
    <property type="match status" value="1"/>
</dbReference>
<organism evidence="13 14">
    <name type="scientific">Polluticaenibacter yanchengensis</name>
    <dbReference type="NCBI Taxonomy" id="3014562"/>
    <lineage>
        <taxon>Bacteria</taxon>
        <taxon>Pseudomonadati</taxon>
        <taxon>Bacteroidota</taxon>
        <taxon>Chitinophagia</taxon>
        <taxon>Chitinophagales</taxon>
        <taxon>Chitinophagaceae</taxon>
        <taxon>Polluticaenibacter</taxon>
    </lineage>
</organism>
<evidence type="ECO:0000256" key="8">
    <source>
        <dbReference type="ARBA" id="ARBA00049339"/>
    </source>
</evidence>
<comment type="caution">
    <text evidence="13">The sequence shown here is derived from an EMBL/GenBank/DDBJ whole genome shotgun (WGS) entry which is preliminary data.</text>
</comment>
<evidence type="ECO:0000256" key="5">
    <source>
        <dbReference type="ARBA" id="ARBA00022840"/>
    </source>
</evidence>
<dbReference type="InterPro" id="IPR009080">
    <property type="entry name" value="tRNAsynth_Ia_anticodon-bd"/>
</dbReference>
<evidence type="ECO:0000256" key="1">
    <source>
        <dbReference type="ARBA" id="ARBA00005594"/>
    </source>
</evidence>
<comment type="subcellular location">
    <subcellularLocation>
        <location evidence="9">Cytoplasm</location>
    </subcellularLocation>
</comment>
<dbReference type="Proteomes" id="UP001210231">
    <property type="component" value="Unassembled WGS sequence"/>
</dbReference>
<evidence type="ECO:0000259" key="11">
    <source>
        <dbReference type="SMART" id="SM00836"/>
    </source>
</evidence>
<dbReference type="SUPFAM" id="SSF55190">
    <property type="entry name" value="Arginyl-tRNA synthetase (ArgRS), N-terminal 'additional' domain"/>
    <property type="match status" value="1"/>
</dbReference>
<reference evidence="13 14" key="1">
    <citation type="submission" date="2022-12" db="EMBL/GenBank/DDBJ databases">
        <title>Chitinophagaceae gen. sp. nov., a new member of the family Chitinophagaceae, isolated from soil in a chemical factory.</title>
        <authorList>
            <person name="Ke Z."/>
        </authorList>
    </citation>
    <scope>NUCLEOTIDE SEQUENCE [LARGE SCALE GENOMIC DNA]</scope>
    <source>
        <strain evidence="13 14">LY-5</strain>
    </source>
</reference>
<dbReference type="InterPro" id="IPR035684">
    <property type="entry name" value="ArgRS_core"/>
</dbReference>
<dbReference type="Pfam" id="PF00750">
    <property type="entry name" value="tRNA-synt_1d"/>
    <property type="match status" value="1"/>
</dbReference>
<keyword evidence="4 9" id="KW-0547">Nucleotide-binding</keyword>
<dbReference type="HAMAP" id="MF_00123">
    <property type="entry name" value="Arg_tRNA_synth"/>
    <property type="match status" value="1"/>
</dbReference>
<sequence>MMQVSQLIKIQARKAFAALYNLEVELTDITLNETKPEFEGDYTIVMFSFVKQLRKSPDALCNEVGEWLVNNNQSLFSGFNVIKGFLNLVIADTYWLQFLADNRRADFGHLPANGKKAMIEYSSPNTNKPLHLGHLRNNFLGWSVAEIYKANGWDVQKTCIVNDRGVHICKSMLAWKKFGEGRTPASTNTKGDHFVGEYYVKFENALQEEAKAVEAVIIAGNVPENMDADTLTKATRLQQIVAENADADKVAEAKAALKDIYRNATPIMQEVRRMLLKWEEGDEETLSLWRTMNGWVYEGFDTTYQRIGSDFDKTYYESNTYLLGKDFVAEGLEKGVFYKKEDGSVWIDLTEDGLDEKLVLRKDGTSVYITQDIGLAEKKYEDFPMDVSLYVIGDEQNYHMKVLQLICKKLGMPFADGIFHLSYGMVDLPSGRMKSREGTVVDADDLCDEMERVAGEKTEELGKVKDFTEEELKQLYKTLGLGALKFYLLRVDPKKRMVFNPEESIDFQGFTGTFVQFSHARLKAILRKNEAEPQAFDTTAPLLPAEKKLIVELEKFSSVIAQAGEEMNPSVIAGYLFNVAKTFNGFVTELRVLQAETDDKKQLRLSISQLTGIVIKNGMALLGISVPERM</sequence>
<dbReference type="InterPro" id="IPR001278">
    <property type="entry name" value="Arg-tRNA-ligase"/>
</dbReference>
<dbReference type="RefSeq" id="WP_407030247.1">
    <property type="nucleotide sequence ID" value="NZ_JAQGEF010000003.1"/>
</dbReference>
<keyword evidence="2 9" id="KW-0963">Cytoplasm</keyword>
<evidence type="ECO:0000256" key="3">
    <source>
        <dbReference type="ARBA" id="ARBA00022598"/>
    </source>
</evidence>
<evidence type="ECO:0000313" key="13">
    <source>
        <dbReference type="EMBL" id="MDA3613917.1"/>
    </source>
</evidence>
<comment type="subunit">
    <text evidence="9">Monomer.</text>
</comment>
<dbReference type="SMART" id="SM00836">
    <property type="entry name" value="DALR_1"/>
    <property type="match status" value="1"/>
</dbReference>
<dbReference type="InterPro" id="IPR014729">
    <property type="entry name" value="Rossmann-like_a/b/a_fold"/>
</dbReference>
<name>A0ABT4UHV8_9BACT</name>
<dbReference type="SMART" id="SM01016">
    <property type="entry name" value="Arg_tRNA_synt_N"/>
    <property type="match status" value="1"/>
</dbReference>
<proteinExistence type="inferred from homology"/>
<dbReference type="InterPro" id="IPR001412">
    <property type="entry name" value="aa-tRNA-synth_I_CS"/>
</dbReference>
<dbReference type="NCBIfam" id="TIGR00456">
    <property type="entry name" value="argS"/>
    <property type="match status" value="1"/>
</dbReference>
<evidence type="ECO:0000256" key="6">
    <source>
        <dbReference type="ARBA" id="ARBA00022917"/>
    </source>
</evidence>
<dbReference type="InterPro" id="IPR036695">
    <property type="entry name" value="Arg-tRNA-synth_N_sf"/>
</dbReference>
<dbReference type="PANTHER" id="PTHR11956">
    <property type="entry name" value="ARGINYL-TRNA SYNTHETASE"/>
    <property type="match status" value="1"/>
</dbReference>
<evidence type="ECO:0000259" key="12">
    <source>
        <dbReference type="SMART" id="SM01016"/>
    </source>
</evidence>
<dbReference type="InterPro" id="IPR005148">
    <property type="entry name" value="Arg-tRNA-synth_N"/>
</dbReference>
<protein>
    <recommendedName>
        <fullName evidence="9">Arginine--tRNA ligase</fullName>
        <ecNumber evidence="9">6.1.1.19</ecNumber>
    </recommendedName>
    <alternativeName>
        <fullName evidence="9">Arginyl-tRNA synthetase</fullName>
        <shortName evidence="9">ArgRS</shortName>
    </alternativeName>
</protein>
<feature type="domain" description="Arginyl tRNA synthetase N-terminal" evidence="12">
    <location>
        <begin position="2"/>
        <end position="90"/>
    </location>
</feature>
<evidence type="ECO:0000256" key="10">
    <source>
        <dbReference type="RuleBase" id="RU363038"/>
    </source>
</evidence>
<keyword evidence="5 9" id="KW-0067">ATP-binding</keyword>
<comment type="similarity">
    <text evidence="1 9 10">Belongs to the class-I aminoacyl-tRNA synthetase family.</text>
</comment>
<dbReference type="Gene3D" id="3.30.1360.70">
    <property type="entry name" value="Arginyl tRNA synthetase N-terminal domain"/>
    <property type="match status" value="1"/>
</dbReference>
<evidence type="ECO:0000256" key="9">
    <source>
        <dbReference type="HAMAP-Rule" id="MF_00123"/>
    </source>
</evidence>
<dbReference type="EMBL" id="JAQGEF010000003">
    <property type="protein sequence ID" value="MDA3613917.1"/>
    <property type="molecule type" value="Genomic_DNA"/>
</dbReference>
<dbReference type="PROSITE" id="PS00178">
    <property type="entry name" value="AA_TRNA_LIGASE_I"/>
    <property type="match status" value="1"/>
</dbReference>
<dbReference type="Pfam" id="PF03485">
    <property type="entry name" value="Arg_tRNA_synt_N"/>
    <property type="match status" value="1"/>
</dbReference>
<dbReference type="InterPro" id="IPR008909">
    <property type="entry name" value="DALR_anticod-bd"/>
</dbReference>
<keyword evidence="6 9" id="KW-0648">Protein biosynthesis</keyword>
<keyword evidence="3 9" id="KW-0436">Ligase</keyword>
<comment type="catalytic activity">
    <reaction evidence="8 9">
        <text>tRNA(Arg) + L-arginine + ATP = L-arginyl-tRNA(Arg) + AMP + diphosphate</text>
        <dbReference type="Rhea" id="RHEA:20301"/>
        <dbReference type="Rhea" id="RHEA-COMP:9658"/>
        <dbReference type="Rhea" id="RHEA-COMP:9673"/>
        <dbReference type="ChEBI" id="CHEBI:30616"/>
        <dbReference type="ChEBI" id="CHEBI:32682"/>
        <dbReference type="ChEBI" id="CHEBI:33019"/>
        <dbReference type="ChEBI" id="CHEBI:78442"/>
        <dbReference type="ChEBI" id="CHEBI:78513"/>
        <dbReference type="ChEBI" id="CHEBI:456215"/>
        <dbReference type="EC" id="6.1.1.19"/>
    </reaction>
</comment>
<dbReference type="GO" id="GO:0004814">
    <property type="term" value="F:arginine-tRNA ligase activity"/>
    <property type="evidence" value="ECO:0007669"/>
    <property type="project" value="UniProtKB-EC"/>
</dbReference>
<dbReference type="Gene3D" id="1.10.730.10">
    <property type="entry name" value="Isoleucyl-tRNA Synthetase, Domain 1"/>
    <property type="match status" value="1"/>
</dbReference>
<dbReference type="SUPFAM" id="SSF52374">
    <property type="entry name" value="Nucleotidylyl transferase"/>
    <property type="match status" value="1"/>
</dbReference>
<dbReference type="SUPFAM" id="SSF47323">
    <property type="entry name" value="Anticodon-binding domain of a subclass of class I aminoacyl-tRNA synthetases"/>
    <property type="match status" value="1"/>
</dbReference>
<feature type="short sequence motif" description="'HIGH' region" evidence="9">
    <location>
        <begin position="124"/>
        <end position="134"/>
    </location>
</feature>
<evidence type="ECO:0000256" key="7">
    <source>
        <dbReference type="ARBA" id="ARBA00023146"/>
    </source>
</evidence>